<evidence type="ECO:0000259" key="1">
    <source>
        <dbReference type="PROSITE" id="PS50837"/>
    </source>
</evidence>
<dbReference type="PANTHER" id="PTHR46844">
    <property type="entry name" value="SLR5058 PROTEIN"/>
    <property type="match status" value="1"/>
</dbReference>
<dbReference type="Pfam" id="PF22720">
    <property type="entry name" value="SNaCT14"/>
    <property type="match status" value="1"/>
</dbReference>
<dbReference type="InterPro" id="IPR027417">
    <property type="entry name" value="P-loop_NTPase"/>
</dbReference>
<dbReference type="Proteomes" id="UP000243745">
    <property type="component" value="Unassembled WGS sequence"/>
</dbReference>
<organism evidence="2 3">
    <name type="scientific">Ruminobacter amylophilus</name>
    <dbReference type="NCBI Taxonomy" id="867"/>
    <lineage>
        <taxon>Bacteria</taxon>
        <taxon>Pseudomonadati</taxon>
        <taxon>Pseudomonadota</taxon>
        <taxon>Gammaproteobacteria</taxon>
        <taxon>Aeromonadales</taxon>
        <taxon>Succinivibrionaceae</taxon>
        <taxon>Ruminobacter</taxon>
    </lineage>
</organism>
<proteinExistence type="predicted"/>
<dbReference type="InterPro" id="IPR055048">
    <property type="entry name" value="SNaCT14"/>
</dbReference>
<sequence length="855" mass="99562">MDPKGGTLAKCASQYKTCKSSSGCYVPFTERAVVLAFDSSMKIKSPVLYARIKEFIDLYLNRDKCRWLVKALLDTIQKDISIKDETTFEIRKNQFIKKSEFAKINELFLPSFLLSVLHYVVMNAPDAESGRATFEKWFRQSGKNTEWKFCGDIGENISSIEILYEESDTTDEDIAPIADVLGSNCGVPLVVEQVGQVLPDISSILSSQIYMVDEHLLLEEQAEDVHKNLPFAKYLREASSFYNDKKTLLNPEDSCPFYDLYVCNNLKYHRPKHRGILETNSKLVISNCTVQTLEAESKYIIIQGTGGIGKSMMLTHLFLTCAKEYQENGAVPILVTLKDYKESTLNVLDFLLAEVQTYDEDITKNTLISVLKKKKAVLLLDGLDEIQKSMRDNFFADIEAFIKSFQGNTIIISSRPVYNFVAYVKFLLLDIQPLTIDQALALINKIKFWDDEGKNNFIEALRTQLFSSHYQFASNPLLLTIMLMTFSMFGEIPAKMHVFYSKAYETMARLHDATKGSYKRPLYTGLTPEEFEKYYSEFCARTYVKEIFEFDEHSFFQHMEKVINDSSIKGKDVTPRNILKDLTDNLCLMYKEGLKYYFIHRSFQEYFTAYHFAYGFDNRLTQFGEHLDEAQQRSYSDRTFDMLYDMIPTKVEHMIFYPMLSQFIKNWNEEGEKNEYWRFLEDQYPTLYVFSDAITDSSYNSPRSYIYEKMVTAHNLSRITELDGLLGITSSLGDGVKVHYHYEIYKKFLNLEAFDRYPDPSSIPDEVLEETTIVEEDEIPYCYREYFGNPREVGSVTEFEIAKMRKNYEKHKHFFSQINDDDFPLKRELFNVKMYFAKLESSVNKERKSNRLFDD</sequence>
<keyword evidence="3" id="KW-1185">Reference proteome</keyword>
<dbReference type="EMBL" id="FOXF01000018">
    <property type="protein sequence ID" value="SFP36989.1"/>
    <property type="molecule type" value="Genomic_DNA"/>
</dbReference>
<dbReference type="SUPFAM" id="SSF52540">
    <property type="entry name" value="P-loop containing nucleoside triphosphate hydrolases"/>
    <property type="match status" value="1"/>
</dbReference>
<gene>
    <name evidence="2" type="ORF">SAMN02910344_01208</name>
</gene>
<protein>
    <submittedName>
        <fullName evidence="2">NACHT domain-containing protein</fullName>
    </submittedName>
</protein>
<dbReference type="InterPro" id="IPR007111">
    <property type="entry name" value="NACHT_NTPase"/>
</dbReference>
<dbReference type="PROSITE" id="PS50837">
    <property type="entry name" value="NACHT"/>
    <property type="match status" value="1"/>
</dbReference>
<dbReference type="Pfam" id="PF05729">
    <property type="entry name" value="NACHT"/>
    <property type="match status" value="1"/>
</dbReference>
<dbReference type="AlphaFoldDB" id="A0A662ZIP4"/>
<evidence type="ECO:0000313" key="2">
    <source>
        <dbReference type="EMBL" id="SFP36989.1"/>
    </source>
</evidence>
<name>A0A662ZIP4_9GAMM</name>
<dbReference type="PANTHER" id="PTHR46844:SF1">
    <property type="entry name" value="SLR5058 PROTEIN"/>
    <property type="match status" value="1"/>
</dbReference>
<reference evidence="2 3" key="1">
    <citation type="submission" date="2016-10" db="EMBL/GenBank/DDBJ databases">
        <authorList>
            <person name="Varghese N."/>
            <person name="Submissions S."/>
        </authorList>
    </citation>
    <scope>NUCLEOTIDE SEQUENCE [LARGE SCALE GENOMIC DNA]</scope>
    <source>
        <strain evidence="2 3">DSM 1361</strain>
    </source>
</reference>
<evidence type="ECO:0000313" key="3">
    <source>
        <dbReference type="Proteomes" id="UP000243745"/>
    </source>
</evidence>
<accession>A0A662ZIP4</accession>
<feature type="domain" description="NACHT" evidence="1">
    <location>
        <begin position="298"/>
        <end position="416"/>
    </location>
</feature>
<dbReference type="Gene3D" id="3.40.50.300">
    <property type="entry name" value="P-loop containing nucleotide triphosphate hydrolases"/>
    <property type="match status" value="1"/>
</dbReference>